<dbReference type="InterPro" id="IPR012337">
    <property type="entry name" value="RNaseH-like_sf"/>
</dbReference>
<gene>
    <name evidence="2" type="ORF">JOC49_000400</name>
</gene>
<feature type="domain" description="Integrase catalytic" evidence="1">
    <location>
        <begin position="127"/>
        <end position="318"/>
    </location>
</feature>
<comment type="caution">
    <text evidence="2">The sequence shown here is derived from an EMBL/GenBank/DDBJ whole genome shotgun (WGS) entry which is preliminary data.</text>
</comment>
<dbReference type="InterPro" id="IPR009057">
    <property type="entry name" value="Homeodomain-like_sf"/>
</dbReference>
<dbReference type="InterPro" id="IPR036397">
    <property type="entry name" value="RNaseH_sf"/>
</dbReference>
<evidence type="ECO:0000313" key="3">
    <source>
        <dbReference type="Proteomes" id="UP000767854"/>
    </source>
</evidence>
<evidence type="ECO:0000259" key="1">
    <source>
        <dbReference type="PROSITE" id="PS50994"/>
    </source>
</evidence>
<dbReference type="PANTHER" id="PTHR35004">
    <property type="entry name" value="TRANSPOSASE RV3428C-RELATED"/>
    <property type="match status" value="1"/>
</dbReference>
<dbReference type="Gene3D" id="3.30.420.10">
    <property type="entry name" value="Ribonuclease H-like superfamily/Ribonuclease H"/>
    <property type="match status" value="1"/>
</dbReference>
<dbReference type="PANTHER" id="PTHR35004:SF6">
    <property type="entry name" value="TRANSPOSASE"/>
    <property type="match status" value="1"/>
</dbReference>
<name>A0ABS2MNB6_9FIRM</name>
<dbReference type="InterPro" id="IPR001584">
    <property type="entry name" value="Integrase_cat-core"/>
</dbReference>
<accession>A0ABS2MNB6</accession>
<proteinExistence type="predicted"/>
<dbReference type="Proteomes" id="UP000767854">
    <property type="component" value="Unassembled WGS sequence"/>
</dbReference>
<reference evidence="2 3" key="1">
    <citation type="submission" date="2021-01" db="EMBL/GenBank/DDBJ databases">
        <title>Genomic Encyclopedia of Type Strains, Phase IV (KMG-IV): sequencing the most valuable type-strain genomes for metagenomic binning, comparative biology and taxonomic classification.</title>
        <authorList>
            <person name="Goeker M."/>
        </authorList>
    </citation>
    <scope>NUCLEOTIDE SEQUENCE [LARGE SCALE GENOMIC DNA]</scope>
    <source>
        <strain evidence="2 3">DSM 24436</strain>
    </source>
</reference>
<dbReference type="PROSITE" id="PS50994">
    <property type="entry name" value="INTEGRASE"/>
    <property type="match status" value="1"/>
</dbReference>
<dbReference type="Gene3D" id="1.10.10.10">
    <property type="entry name" value="Winged helix-like DNA-binding domain superfamily/Winged helix DNA-binding domain"/>
    <property type="match status" value="1"/>
</dbReference>
<protein>
    <recommendedName>
        <fullName evidence="1">Integrase catalytic domain-containing protein</fullName>
    </recommendedName>
</protein>
<dbReference type="RefSeq" id="WP_204661672.1">
    <property type="nucleotide sequence ID" value="NZ_JAFBDT010000002.1"/>
</dbReference>
<evidence type="ECO:0000313" key="2">
    <source>
        <dbReference type="EMBL" id="MBM7560886.1"/>
    </source>
</evidence>
<organism evidence="2 3">
    <name type="scientific">Fusibacter tunisiensis</name>
    <dbReference type="NCBI Taxonomy" id="1008308"/>
    <lineage>
        <taxon>Bacteria</taxon>
        <taxon>Bacillati</taxon>
        <taxon>Bacillota</taxon>
        <taxon>Clostridia</taxon>
        <taxon>Eubacteriales</taxon>
        <taxon>Eubacteriales Family XII. Incertae Sedis</taxon>
        <taxon>Fusibacter</taxon>
    </lineage>
</organism>
<sequence>MAHTAETYRRIYHLISQDLSYRQIAQDLKVSKNTVQSVNDRFNETGSIYPSNIIVNIYDPYFQTLYNRIEYFSSLTKPSYKKFHRLPLGREEILDHIRKEFPTLSTSNFNYLYRLVKNKNRESYLTIHYNPADIVQFDWGYLTMNLNDHNRKIYFAVFVHPYSLMQFGFVAHKETAEHFNIAYHKYLLKAKKVAHQLLIDNMKIAKRTHDPTVTDRNLTHFFEALSNHYKFQIRFCAPNQPNQKGAVELGVKAAKKIIIDSGETEFKSLEHIQRILDEGFKALNEKKHPHKNNSRLDLFKEEHSLMKPLPIKPFTFFFYDTRRVIKKTSMVSLHATRYEVPEYYRGETVTIKHNRQNVYILDIHHKIIAKYKYSTKKNNIMRRIWYTPDKLRTKHRGFEDSYEYHSMPNYLKNIYHHVYKQNPIEFAAFLNLAKNRPKDFLKKALRRNTVSIHDLTENQLLTELNRNTIRYKIK</sequence>
<dbReference type="InterPro" id="IPR036388">
    <property type="entry name" value="WH-like_DNA-bd_sf"/>
</dbReference>
<keyword evidence="3" id="KW-1185">Reference proteome</keyword>
<dbReference type="SUPFAM" id="SSF53098">
    <property type="entry name" value="Ribonuclease H-like"/>
    <property type="match status" value="1"/>
</dbReference>
<dbReference type="EMBL" id="JAFBDT010000002">
    <property type="protein sequence ID" value="MBM7560886.1"/>
    <property type="molecule type" value="Genomic_DNA"/>
</dbReference>
<dbReference type="SUPFAM" id="SSF46689">
    <property type="entry name" value="Homeodomain-like"/>
    <property type="match status" value="1"/>
</dbReference>